<reference evidence="14" key="1">
    <citation type="submission" date="2013-10" db="EMBL/GenBank/DDBJ databases">
        <title>Genome sequencing of Onchocerca volvulus.</title>
        <authorList>
            <person name="Cotton J."/>
            <person name="Tsai J."/>
            <person name="Stanley E."/>
            <person name="Tracey A."/>
            <person name="Holroyd N."/>
            <person name="Lustigman S."/>
            <person name="Berriman M."/>
        </authorList>
    </citation>
    <scope>NUCLEOTIDE SEQUENCE</scope>
</reference>
<keyword evidence="14" id="KW-1185">Reference proteome</keyword>
<proteinExistence type="inferred from homology"/>
<evidence type="ECO:0000256" key="9">
    <source>
        <dbReference type="ARBA" id="ARBA00051823"/>
    </source>
</evidence>
<evidence type="ECO:0000256" key="4">
    <source>
        <dbReference type="ARBA" id="ARBA00039114"/>
    </source>
</evidence>
<dbReference type="EC" id="2.3.1.87" evidence="4"/>
<evidence type="ECO:0000256" key="6">
    <source>
        <dbReference type="ARBA" id="ARBA00050849"/>
    </source>
</evidence>
<comment type="catalytic activity">
    <reaction evidence="6">
        <text>serotonin + octadecanoyl-CoA = N-octadecanoyl-serotonin + CoA + H(+)</text>
        <dbReference type="Rhea" id="RHEA:51400"/>
        <dbReference type="ChEBI" id="CHEBI:15378"/>
        <dbReference type="ChEBI" id="CHEBI:57287"/>
        <dbReference type="ChEBI" id="CHEBI:57394"/>
        <dbReference type="ChEBI" id="CHEBI:134065"/>
        <dbReference type="ChEBI" id="CHEBI:350546"/>
    </reaction>
    <physiologicalReaction direction="left-to-right" evidence="6">
        <dbReference type="Rhea" id="RHEA:51401"/>
    </physiologicalReaction>
</comment>
<evidence type="ECO:0000256" key="5">
    <source>
        <dbReference type="ARBA" id="ARBA00050189"/>
    </source>
</evidence>
<evidence type="ECO:0000313" key="13">
    <source>
        <dbReference type="EnsemblMetazoa" id="OVOC12192.1"/>
    </source>
</evidence>
<dbReference type="EMBL" id="CMVM020000401">
    <property type="status" value="NOT_ANNOTATED_CDS"/>
    <property type="molecule type" value="Genomic_DNA"/>
</dbReference>
<comment type="catalytic activity">
    <reaction evidence="8">
        <text>dopamine + acetyl-CoA = N-acetyldopamine + CoA + H(+)</text>
        <dbReference type="Rhea" id="RHEA:51388"/>
        <dbReference type="ChEBI" id="CHEBI:15378"/>
        <dbReference type="ChEBI" id="CHEBI:57287"/>
        <dbReference type="ChEBI" id="CHEBI:57288"/>
        <dbReference type="ChEBI" id="CHEBI:59905"/>
        <dbReference type="ChEBI" id="CHEBI:125678"/>
    </reaction>
    <physiologicalReaction direction="left-to-right" evidence="8">
        <dbReference type="Rhea" id="RHEA:51389"/>
    </physiologicalReaction>
</comment>
<comment type="similarity">
    <text evidence="3">Belongs to the acetyltransferase family. AANAT subfamily.</text>
</comment>
<sequence>MADNNETMITKINRLKLVQLCEKDVNDVMQYLMKHFIPNEPTARSIGMSSSDGWEMTEVTVRRCFKYPYSYALKNEDDEIVAIRLAAVKERPKLNETMKYEVSNEQCENQSEGITISTNEMERLLSTLESKIWHLVESSTTKLLEFAILSTHEKYVGHGLMHNLMMFDLMKQKSDGIQGGIGECTAYNSQRLLAKLGFQVLYQINYNEWLDKDGKQIFKCDDGTNCAQLVYRLY</sequence>
<evidence type="ECO:0000256" key="12">
    <source>
        <dbReference type="ARBA" id="ARBA00052491"/>
    </source>
</evidence>
<evidence type="ECO:0000256" key="1">
    <source>
        <dbReference type="ARBA" id="ARBA00022679"/>
    </source>
</evidence>
<keyword evidence="1" id="KW-0808">Transferase</keyword>
<comment type="catalytic activity">
    <reaction evidence="10">
        <text>serotonin + hexadecanoyl-CoA = N-hexadecanoyl-serotonin + CoA + H(+)</text>
        <dbReference type="Rhea" id="RHEA:51384"/>
        <dbReference type="ChEBI" id="CHEBI:15378"/>
        <dbReference type="ChEBI" id="CHEBI:57287"/>
        <dbReference type="ChEBI" id="CHEBI:57379"/>
        <dbReference type="ChEBI" id="CHEBI:134059"/>
        <dbReference type="ChEBI" id="CHEBI:350546"/>
    </reaction>
    <physiologicalReaction direction="left-to-right" evidence="10">
        <dbReference type="Rhea" id="RHEA:51385"/>
    </physiologicalReaction>
</comment>
<comment type="catalytic activity">
    <reaction evidence="11">
        <text>dopamine + hexadecanoyl-CoA = N-hexadecanoyl-dopamine + CoA + H(+)</text>
        <dbReference type="Rhea" id="RHEA:51376"/>
        <dbReference type="ChEBI" id="CHEBI:15378"/>
        <dbReference type="ChEBI" id="CHEBI:57287"/>
        <dbReference type="ChEBI" id="CHEBI:57379"/>
        <dbReference type="ChEBI" id="CHEBI:59905"/>
        <dbReference type="ChEBI" id="CHEBI:134058"/>
    </reaction>
    <physiologicalReaction direction="left-to-right" evidence="11">
        <dbReference type="Rhea" id="RHEA:51377"/>
    </physiologicalReaction>
</comment>
<dbReference type="EnsemblMetazoa" id="OVOC12192.1">
    <property type="protein sequence ID" value="OVOC12192.1"/>
    <property type="gene ID" value="WBGene00249001"/>
</dbReference>
<organism evidence="13 14">
    <name type="scientific">Onchocerca volvulus</name>
    <dbReference type="NCBI Taxonomy" id="6282"/>
    <lineage>
        <taxon>Eukaryota</taxon>
        <taxon>Metazoa</taxon>
        <taxon>Ecdysozoa</taxon>
        <taxon>Nematoda</taxon>
        <taxon>Chromadorea</taxon>
        <taxon>Rhabditida</taxon>
        <taxon>Spirurina</taxon>
        <taxon>Spiruromorpha</taxon>
        <taxon>Filarioidea</taxon>
        <taxon>Onchocercidae</taxon>
        <taxon>Onchocerca</taxon>
    </lineage>
</organism>
<protein>
    <recommendedName>
        <fullName evidence="4">aralkylamine N-acetyltransferase</fullName>
        <ecNumber evidence="4">2.3.1.87</ecNumber>
    </recommendedName>
</protein>
<evidence type="ECO:0000256" key="3">
    <source>
        <dbReference type="ARBA" id="ARBA00038182"/>
    </source>
</evidence>
<evidence type="ECO:0000256" key="2">
    <source>
        <dbReference type="ARBA" id="ARBA00037926"/>
    </source>
</evidence>
<dbReference type="FunFam" id="3.40.630.30:FF:000046">
    <property type="entry name" value="Dopamine N-acetyltransferase"/>
    <property type="match status" value="1"/>
</dbReference>
<dbReference type="PANTHER" id="PTHR20905:SF30">
    <property type="entry name" value="N-ACETYLTRANSFERASE DOMAIN-CONTAINING PROTEIN"/>
    <property type="match status" value="1"/>
</dbReference>
<name>A0A8R1XNZ2_ONCVO</name>
<comment type="pathway">
    <text evidence="2">Aromatic compound metabolism; melatonin biosynthesis; melatonin from serotonin: step 1/2.</text>
</comment>
<evidence type="ECO:0000313" key="14">
    <source>
        <dbReference type="Proteomes" id="UP000024404"/>
    </source>
</evidence>
<comment type="catalytic activity">
    <reaction evidence="9">
        <text>serotonin + (9Z)-octadecenoyl-CoA = N-(9Z-octadecenoyl)-serotonin + CoA + H(+)</text>
        <dbReference type="Rhea" id="RHEA:51392"/>
        <dbReference type="ChEBI" id="CHEBI:15378"/>
        <dbReference type="ChEBI" id="CHEBI:57287"/>
        <dbReference type="ChEBI" id="CHEBI:57387"/>
        <dbReference type="ChEBI" id="CHEBI:134064"/>
        <dbReference type="ChEBI" id="CHEBI:350546"/>
    </reaction>
    <physiologicalReaction direction="left-to-right" evidence="9">
        <dbReference type="Rhea" id="RHEA:51393"/>
    </physiologicalReaction>
</comment>
<evidence type="ECO:0000256" key="7">
    <source>
        <dbReference type="ARBA" id="ARBA00051284"/>
    </source>
</evidence>
<evidence type="ECO:0000256" key="10">
    <source>
        <dbReference type="ARBA" id="ARBA00052178"/>
    </source>
</evidence>
<dbReference type="InterPro" id="IPR016181">
    <property type="entry name" value="Acyl_CoA_acyltransferase"/>
</dbReference>
<dbReference type="Gene3D" id="3.40.630.30">
    <property type="match status" value="1"/>
</dbReference>
<dbReference type="PANTHER" id="PTHR20905">
    <property type="entry name" value="N-ACETYLTRANSFERASE-RELATED"/>
    <property type="match status" value="1"/>
</dbReference>
<reference evidence="13" key="2">
    <citation type="submission" date="2022-06" db="UniProtKB">
        <authorList>
            <consortium name="EnsemblMetazoa"/>
        </authorList>
    </citation>
    <scope>IDENTIFICATION</scope>
</reference>
<dbReference type="AlphaFoldDB" id="A0A8R1XNZ2"/>
<dbReference type="SUPFAM" id="SSF55729">
    <property type="entry name" value="Acyl-CoA N-acyltransferases (Nat)"/>
    <property type="match status" value="1"/>
</dbReference>
<dbReference type="Proteomes" id="UP000024404">
    <property type="component" value="Unassembled WGS sequence"/>
</dbReference>
<dbReference type="GO" id="GO:0004059">
    <property type="term" value="F:aralkylamine N-acetyltransferase activity"/>
    <property type="evidence" value="ECO:0007669"/>
    <property type="project" value="UniProtKB-EC"/>
</dbReference>
<evidence type="ECO:0000256" key="8">
    <source>
        <dbReference type="ARBA" id="ARBA00051711"/>
    </source>
</evidence>
<comment type="catalytic activity">
    <reaction evidence="7">
        <text>serotonin + (5Z,8Z,11Z,14Z)-eicosatetraenoyl-CoA = N-[(5Z,8Z,11Z,14Z)-eicosatetraenoyl]-serotonin + CoA + H(+)</text>
        <dbReference type="Rhea" id="RHEA:51396"/>
        <dbReference type="ChEBI" id="CHEBI:15378"/>
        <dbReference type="ChEBI" id="CHEBI:57287"/>
        <dbReference type="ChEBI" id="CHEBI:57368"/>
        <dbReference type="ChEBI" id="CHEBI:132255"/>
        <dbReference type="ChEBI" id="CHEBI:350546"/>
    </reaction>
    <physiologicalReaction direction="left-to-right" evidence="7">
        <dbReference type="Rhea" id="RHEA:51397"/>
    </physiologicalReaction>
</comment>
<evidence type="ECO:0000256" key="11">
    <source>
        <dbReference type="ARBA" id="ARBA00052335"/>
    </source>
</evidence>
<comment type="catalytic activity">
    <reaction evidence="5">
        <text>dopamine + (9Z)-octadecenoyl-CoA = N-(9Z-octadecanoyl)-dopamine + CoA + H(+)</text>
        <dbReference type="Rhea" id="RHEA:51380"/>
        <dbReference type="ChEBI" id="CHEBI:15378"/>
        <dbReference type="ChEBI" id="CHEBI:31883"/>
        <dbReference type="ChEBI" id="CHEBI:57287"/>
        <dbReference type="ChEBI" id="CHEBI:57387"/>
        <dbReference type="ChEBI" id="CHEBI:59905"/>
    </reaction>
    <physiologicalReaction direction="left-to-right" evidence="5">
        <dbReference type="Rhea" id="RHEA:51381"/>
    </physiologicalReaction>
</comment>
<accession>A0A8R1XNZ2</accession>
<comment type="catalytic activity">
    <reaction evidence="12">
        <text>serotonin + acetyl-CoA = N-acetylserotonin + CoA + H(+)</text>
        <dbReference type="Rhea" id="RHEA:25217"/>
        <dbReference type="ChEBI" id="CHEBI:15378"/>
        <dbReference type="ChEBI" id="CHEBI:17697"/>
        <dbReference type="ChEBI" id="CHEBI:57287"/>
        <dbReference type="ChEBI" id="CHEBI:57288"/>
        <dbReference type="ChEBI" id="CHEBI:350546"/>
        <dbReference type="EC" id="2.3.1.87"/>
    </reaction>
    <physiologicalReaction direction="left-to-right" evidence="12">
        <dbReference type="Rhea" id="RHEA:25218"/>
    </physiologicalReaction>
</comment>